<keyword evidence="2" id="KW-0378">Hydrolase</keyword>
<gene>
    <name evidence="2" type="ORF">KUF71_002556</name>
</gene>
<reference evidence="2" key="2">
    <citation type="journal article" date="2023" name="BMC Genomics">
        <title>Pest status, molecular evolution, and epigenetic factors derived from the genome assembly of Frankliniella fusca, a thysanopteran phytovirus vector.</title>
        <authorList>
            <person name="Catto M.A."/>
            <person name="Labadie P.E."/>
            <person name="Jacobson A.L."/>
            <person name="Kennedy G.G."/>
            <person name="Srinivasan R."/>
            <person name="Hunt B.G."/>
        </authorList>
    </citation>
    <scope>NUCLEOTIDE SEQUENCE</scope>
    <source>
        <strain evidence="2">PL_HMW_Pooled</strain>
    </source>
</reference>
<keyword evidence="2" id="KW-0255">Endonuclease</keyword>
<dbReference type="GO" id="GO:0004519">
    <property type="term" value="F:endonuclease activity"/>
    <property type="evidence" value="ECO:0007669"/>
    <property type="project" value="UniProtKB-KW"/>
</dbReference>
<proteinExistence type="predicted"/>
<organism evidence="2 3">
    <name type="scientific">Frankliniella fusca</name>
    <dbReference type="NCBI Taxonomy" id="407009"/>
    <lineage>
        <taxon>Eukaryota</taxon>
        <taxon>Metazoa</taxon>
        <taxon>Ecdysozoa</taxon>
        <taxon>Arthropoda</taxon>
        <taxon>Hexapoda</taxon>
        <taxon>Insecta</taxon>
        <taxon>Pterygota</taxon>
        <taxon>Neoptera</taxon>
        <taxon>Paraneoptera</taxon>
        <taxon>Thysanoptera</taxon>
        <taxon>Terebrantia</taxon>
        <taxon>Thripoidea</taxon>
        <taxon>Thripidae</taxon>
        <taxon>Frankliniella</taxon>
    </lineage>
</organism>
<dbReference type="AlphaFoldDB" id="A0AAE1HPE3"/>
<evidence type="ECO:0000313" key="2">
    <source>
        <dbReference type="EMBL" id="KAK3924285.1"/>
    </source>
</evidence>
<keyword evidence="3" id="KW-1185">Reference proteome</keyword>
<name>A0AAE1HPE3_9NEOP</name>
<reference evidence="2" key="1">
    <citation type="submission" date="2021-07" db="EMBL/GenBank/DDBJ databases">
        <authorList>
            <person name="Catto M.A."/>
            <person name="Jacobson A."/>
            <person name="Kennedy G."/>
            <person name="Labadie P."/>
            <person name="Hunt B.G."/>
            <person name="Srinivasan R."/>
        </authorList>
    </citation>
    <scope>NUCLEOTIDE SEQUENCE</scope>
    <source>
        <strain evidence="2">PL_HMW_Pooled</strain>
        <tissue evidence="2">Head</tissue>
    </source>
</reference>
<evidence type="ECO:0000256" key="1">
    <source>
        <dbReference type="SAM" id="MobiDB-lite"/>
    </source>
</evidence>
<evidence type="ECO:0000313" key="3">
    <source>
        <dbReference type="Proteomes" id="UP001219518"/>
    </source>
</evidence>
<protein>
    <submittedName>
        <fullName evidence="2">Structure-specific endonuclease subunit SLX4</fullName>
    </submittedName>
</protein>
<dbReference type="EMBL" id="JAHWGI010001169">
    <property type="protein sequence ID" value="KAK3924285.1"/>
    <property type="molecule type" value="Genomic_DNA"/>
</dbReference>
<keyword evidence="2" id="KW-0540">Nuclease</keyword>
<accession>A0AAE1HPE3</accession>
<feature type="region of interest" description="Disordered" evidence="1">
    <location>
        <begin position="119"/>
        <end position="159"/>
    </location>
</feature>
<dbReference type="Proteomes" id="UP001219518">
    <property type="component" value="Unassembled WGS sequence"/>
</dbReference>
<comment type="caution">
    <text evidence="2">The sequence shown here is derived from an EMBL/GenBank/DDBJ whole genome shotgun (WGS) entry which is preliminary data.</text>
</comment>
<sequence>MYGIQVRTALEKGRFQLYQRTVAKQPLTADFKLDVLPPTSPSNLQHCLRVYHQVRNMGPADSGSHCAGATVARNEDGGDRVGLATSRACVAARAYTGASSTSTSAEVGVMRVSQLVRRTLPVPPSGPSLYGDVPDVRRPLLHQPRPYRTGRGSRRPGSN</sequence>